<sequence>MIFFVDLRNGKMRFQQPFHPENSFFFVELSSYFDKTFNILPCTVKETDAVLFFPGTHVPGPGVMPSNIRDLIFGPITISLPFGRVVGQKYKSVSRR</sequence>
<dbReference type="Proteomes" id="UP000499080">
    <property type="component" value="Unassembled WGS sequence"/>
</dbReference>
<comment type="caution">
    <text evidence="1">The sequence shown here is derived from an EMBL/GenBank/DDBJ whole genome shotgun (WGS) entry which is preliminary data.</text>
</comment>
<protein>
    <submittedName>
        <fullName evidence="1">Uncharacterized protein</fullName>
    </submittedName>
</protein>
<name>A0A4Y2B0N0_ARAVE</name>
<organism evidence="1 2">
    <name type="scientific">Araneus ventricosus</name>
    <name type="common">Orbweaver spider</name>
    <name type="synonym">Epeira ventricosa</name>
    <dbReference type="NCBI Taxonomy" id="182803"/>
    <lineage>
        <taxon>Eukaryota</taxon>
        <taxon>Metazoa</taxon>
        <taxon>Ecdysozoa</taxon>
        <taxon>Arthropoda</taxon>
        <taxon>Chelicerata</taxon>
        <taxon>Arachnida</taxon>
        <taxon>Araneae</taxon>
        <taxon>Araneomorphae</taxon>
        <taxon>Entelegynae</taxon>
        <taxon>Araneoidea</taxon>
        <taxon>Araneidae</taxon>
        <taxon>Araneus</taxon>
    </lineage>
</organism>
<dbReference type="EMBL" id="BGPR01000043">
    <property type="protein sequence ID" value="GBL85397.1"/>
    <property type="molecule type" value="Genomic_DNA"/>
</dbReference>
<accession>A0A4Y2B0N0</accession>
<proteinExistence type="predicted"/>
<evidence type="ECO:0000313" key="2">
    <source>
        <dbReference type="Proteomes" id="UP000499080"/>
    </source>
</evidence>
<gene>
    <name evidence="1" type="ORF">AVEN_34589_1</name>
</gene>
<reference evidence="1 2" key="1">
    <citation type="journal article" date="2019" name="Sci. Rep.">
        <title>Orb-weaving spider Araneus ventricosus genome elucidates the spidroin gene catalogue.</title>
        <authorList>
            <person name="Kono N."/>
            <person name="Nakamura H."/>
            <person name="Ohtoshi R."/>
            <person name="Moran D.A.P."/>
            <person name="Shinohara A."/>
            <person name="Yoshida Y."/>
            <person name="Fujiwara M."/>
            <person name="Mori M."/>
            <person name="Tomita M."/>
            <person name="Arakawa K."/>
        </authorList>
    </citation>
    <scope>NUCLEOTIDE SEQUENCE [LARGE SCALE GENOMIC DNA]</scope>
</reference>
<keyword evidence="2" id="KW-1185">Reference proteome</keyword>
<evidence type="ECO:0000313" key="1">
    <source>
        <dbReference type="EMBL" id="GBL85397.1"/>
    </source>
</evidence>
<dbReference type="AlphaFoldDB" id="A0A4Y2B0N0"/>